<reference evidence="2" key="1">
    <citation type="journal article" date="2019" name="Int. J. Syst. Evol. Microbiol.">
        <title>The Global Catalogue of Microorganisms (GCM) 10K type strain sequencing project: providing services to taxonomists for standard genome sequencing and annotation.</title>
        <authorList>
            <consortium name="The Broad Institute Genomics Platform"/>
            <consortium name="The Broad Institute Genome Sequencing Center for Infectious Disease"/>
            <person name="Wu L."/>
            <person name="Ma J."/>
        </authorList>
    </citation>
    <scope>NUCLEOTIDE SEQUENCE [LARGE SCALE GENOMIC DNA]</scope>
    <source>
        <strain evidence="2">KCTC 42730</strain>
    </source>
</reference>
<comment type="caution">
    <text evidence="1">The sequence shown here is derived from an EMBL/GenBank/DDBJ whole genome shotgun (WGS) entry which is preliminary data.</text>
</comment>
<dbReference type="EMBL" id="JBHRSD010000001">
    <property type="protein sequence ID" value="MFC3030953.1"/>
    <property type="molecule type" value="Genomic_DNA"/>
</dbReference>
<name>A0ABV7CDX1_9GAMM</name>
<dbReference type="RefSeq" id="WP_377119680.1">
    <property type="nucleotide sequence ID" value="NZ_JBHRSD010000001.1"/>
</dbReference>
<proteinExistence type="predicted"/>
<evidence type="ECO:0000313" key="2">
    <source>
        <dbReference type="Proteomes" id="UP001595453"/>
    </source>
</evidence>
<gene>
    <name evidence="1" type="ORF">ACFOEE_00210</name>
</gene>
<organism evidence="1 2">
    <name type="scientific">Pseudoalteromonas fenneropenaei</name>
    <dbReference type="NCBI Taxonomy" id="1737459"/>
    <lineage>
        <taxon>Bacteria</taxon>
        <taxon>Pseudomonadati</taxon>
        <taxon>Pseudomonadota</taxon>
        <taxon>Gammaproteobacteria</taxon>
        <taxon>Alteromonadales</taxon>
        <taxon>Pseudoalteromonadaceae</taxon>
        <taxon>Pseudoalteromonas</taxon>
    </lineage>
</organism>
<evidence type="ECO:0000313" key="1">
    <source>
        <dbReference type="EMBL" id="MFC3030953.1"/>
    </source>
</evidence>
<protein>
    <submittedName>
        <fullName evidence="1">Uncharacterized protein</fullName>
    </submittedName>
</protein>
<dbReference type="Proteomes" id="UP001595453">
    <property type="component" value="Unassembled WGS sequence"/>
</dbReference>
<accession>A0ABV7CDX1</accession>
<keyword evidence="2" id="KW-1185">Reference proteome</keyword>
<sequence length="63" mass="7022">MMKLKFTKKPIKNLSSNTLLVAHQTADVVGGTLPPTRERTEIVFGCATQSDCFTNRQVRCLPE</sequence>